<sequence length="288" mass="32962">MENITLFAQIARLIPRFIVEEAANKFKSDKGASRLDTWTHLLSMIFCHIGNCLSLRDITNGMRSAGGNLNHMGIGSAPSRNALSHRNRQRNCEVWKYIYKRLHDYLGQQAWGRRIAGVGRRSVYLLDSGLITLCANVFDWAHYSSEKGAVKMHTLFNLSDWLPQFIHISNGKVSDNIGAYYVLPRKGSVIVADRGYCDTSLLYDWDSNGICFVVRLRRDLHYSRLGEFEQPDEGEQNILIDEAIQFSGEDTSRNYKHPIRRVVVYDKETMQEPIELLTNNAKWSAETV</sequence>
<dbReference type="InterPro" id="IPR002559">
    <property type="entry name" value="Transposase_11"/>
</dbReference>
<evidence type="ECO:0000313" key="8">
    <source>
        <dbReference type="Proteomes" id="UP000823964"/>
    </source>
</evidence>
<evidence type="ECO:0000256" key="2">
    <source>
        <dbReference type="ARBA" id="ARBA00022578"/>
    </source>
</evidence>
<evidence type="ECO:0000259" key="6">
    <source>
        <dbReference type="Pfam" id="PF14294"/>
    </source>
</evidence>
<dbReference type="Pfam" id="PF14294">
    <property type="entry name" value="DUF4372"/>
    <property type="match status" value="1"/>
</dbReference>
<feature type="non-terminal residue" evidence="7">
    <location>
        <position position="288"/>
    </location>
</feature>
<dbReference type="NCBIfam" id="NF033592">
    <property type="entry name" value="transpos_IS4_1"/>
    <property type="match status" value="1"/>
</dbReference>
<protein>
    <submittedName>
        <fullName evidence="7">IS4 family transposase</fullName>
    </submittedName>
</protein>
<comment type="similarity">
    <text evidence="1">Belongs to the transposase 11 family.</text>
</comment>
<gene>
    <name evidence="7" type="ORF">H9862_01960</name>
</gene>
<evidence type="ECO:0000259" key="5">
    <source>
        <dbReference type="Pfam" id="PF01609"/>
    </source>
</evidence>
<evidence type="ECO:0000313" key="7">
    <source>
        <dbReference type="EMBL" id="HIX19351.1"/>
    </source>
</evidence>
<feature type="domain" description="Transposase IS4-like" evidence="5">
    <location>
        <begin position="121"/>
        <end position="245"/>
    </location>
</feature>
<evidence type="ECO:0000256" key="4">
    <source>
        <dbReference type="ARBA" id="ARBA00023172"/>
    </source>
</evidence>
<dbReference type="EMBL" id="DXFQ01000031">
    <property type="protein sequence ID" value="HIX19351.1"/>
    <property type="molecule type" value="Genomic_DNA"/>
</dbReference>
<dbReference type="SUPFAM" id="SSF53098">
    <property type="entry name" value="Ribonuclease H-like"/>
    <property type="match status" value="1"/>
</dbReference>
<dbReference type="GO" id="GO:0003677">
    <property type="term" value="F:DNA binding"/>
    <property type="evidence" value="ECO:0007669"/>
    <property type="project" value="UniProtKB-KW"/>
</dbReference>
<evidence type="ECO:0000256" key="3">
    <source>
        <dbReference type="ARBA" id="ARBA00023125"/>
    </source>
</evidence>
<dbReference type="Pfam" id="PF01609">
    <property type="entry name" value="DDE_Tnp_1"/>
    <property type="match status" value="1"/>
</dbReference>
<dbReference type="AlphaFoldDB" id="A0A9D1VA27"/>
<dbReference type="InterPro" id="IPR047952">
    <property type="entry name" value="Transpos_IS4"/>
</dbReference>
<dbReference type="InterPro" id="IPR025399">
    <property type="entry name" value="DUF4372"/>
</dbReference>
<feature type="domain" description="DUF4372" evidence="6">
    <location>
        <begin position="3"/>
        <end position="74"/>
    </location>
</feature>
<keyword evidence="2" id="KW-0815">Transposition</keyword>
<reference evidence="7" key="1">
    <citation type="journal article" date="2021" name="PeerJ">
        <title>Extensive microbial diversity within the chicken gut microbiome revealed by metagenomics and culture.</title>
        <authorList>
            <person name="Gilroy R."/>
            <person name="Ravi A."/>
            <person name="Getino M."/>
            <person name="Pursley I."/>
            <person name="Horton D.L."/>
            <person name="Alikhan N.F."/>
            <person name="Baker D."/>
            <person name="Gharbi K."/>
            <person name="Hall N."/>
            <person name="Watson M."/>
            <person name="Adriaenssens E.M."/>
            <person name="Foster-Nyarko E."/>
            <person name="Jarju S."/>
            <person name="Secka A."/>
            <person name="Antonio M."/>
            <person name="Oren A."/>
            <person name="Chaudhuri R.R."/>
            <person name="La Ragione R."/>
            <person name="Hildebrand F."/>
            <person name="Pallen M.J."/>
        </authorList>
    </citation>
    <scope>NUCLEOTIDE SEQUENCE</scope>
    <source>
        <strain evidence="7">14975</strain>
    </source>
</reference>
<keyword evidence="3" id="KW-0238">DNA-binding</keyword>
<evidence type="ECO:0000256" key="1">
    <source>
        <dbReference type="ARBA" id="ARBA00010075"/>
    </source>
</evidence>
<keyword evidence="4" id="KW-0233">DNA recombination</keyword>
<reference evidence="7" key="2">
    <citation type="submission" date="2021-04" db="EMBL/GenBank/DDBJ databases">
        <authorList>
            <person name="Gilroy R."/>
        </authorList>
    </citation>
    <scope>NUCLEOTIDE SEQUENCE</scope>
    <source>
        <strain evidence="7">14975</strain>
    </source>
</reference>
<comment type="caution">
    <text evidence="7">The sequence shown here is derived from an EMBL/GenBank/DDBJ whole genome shotgun (WGS) entry which is preliminary data.</text>
</comment>
<dbReference type="InterPro" id="IPR012337">
    <property type="entry name" value="RNaseH-like_sf"/>
</dbReference>
<dbReference type="PANTHER" id="PTHR33258:SF1">
    <property type="entry name" value="TRANSPOSASE INSL FOR INSERTION SEQUENCE ELEMENT IS186A-RELATED"/>
    <property type="match status" value="1"/>
</dbReference>
<proteinExistence type="inferred from homology"/>
<organism evidence="7 8">
    <name type="scientific">Candidatus Akkermansia intestinigallinarum</name>
    <dbReference type="NCBI Taxonomy" id="2838431"/>
    <lineage>
        <taxon>Bacteria</taxon>
        <taxon>Pseudomonadati</taxon>
        <taxon>Verrucomicrobiota</taxon>
        <taxon>Verrucomicrobiia</taxon>
        <taxon>Verrucomicrobiales</taxon>
        <taxon>Akkermansiaceae</taxon>
        <taxon>Akkermansia</taxon>
    </lineage>
</organism>
<accession>A0A9D1VA27</accession>
<dbReference type="PANTHER" id="PTHR33258">
    <property type="entry name" value="TRANSPOSASE INSL FOR INSERTION SEQUENCE ELEMENT IS186A-RELATED"/>
    <property type="match status" value="1"/>
</dbReference>
<dbReference type="Proteomes" id="UP000823964">
    <property type="component" value="Unassembled WGS sequence"/>
</dbReference>
<dbReference type="GO" id="GO:0004803">
    <property type="term" value="F:transposase activity"/>
    <property type="evidence" value="ECO:0007669"/>
    <property type="project" value="InterPro"/>
</dbReference>
<dbReference type="GO" id="GO:0006313">
    <property type="term" value="P:DNA transposition"/>
    <property type="evidence" value="ECO:0007669"/>
    <property type="project" value="InterPro"/>
</dbReference>
<name>A0A9D1VA27_9BACT</name>